<evidence type="ECO:0000256" key="6">
    <source>
        <dbReference type="ARBA" id="ARBA00023125"/>
    </source>
</evidence>
<dbReference type="GO" id="GO:0005634">
    <property type="term" value="C:nucleus"/>
    <property type="evidence" value="ECO:0007669"/>
    <property type="project" value="UniProtKB-SubCell"/>
</dbReference>
<keyword evidence="3 9" id="KW-0863">Zinc-finger</keyword>
<evidence type="ECO:0000256" key="2">
    <source>
        <dbReference type="ARBA" id="ARBA00022723"/>
    </source>
</evidence>
<reference evidence="12" key="3">
    <citation type="journal article" date="2017" name="Nature">
        <title>Genome sequence of the progenitor of the wheat D genome Aegilops tauschii.</title>
        <authorList>
            <person name="Luo M.C."/>
            <person name="Gu Y.Q."/>
            <person name="Puiu D."/>
            <person name="Wang H."/>
            <person name="Twardziok S.O."/>
            <person name="Deal K.R."/>
            <person name="Huo N."/>
            <person name="Zhu T."/>
            <person name="Wang L."/>
            <person name="Wang Y."/>
            <person name="McGuire P.E."/>
            <person name="Liu S."/>
            <person name="Long H."/>
            <person name="Ramasamy R.K."/>
            <person name="Rodriguez J.C."/>
            <person name="Van S.L."/>
            <person name="Yuan L."/>
            <person name="Wang Z."/>
            <person name="Xia Z."/>
            <person name="Xiao L."/>
            <person name="Anderson O.D."/>
            <person name="Ouyang S."/>
            <person name="Liang Y."/>
            <person name="Zimin A.V."/>
            <person name="Pertea G."/>
            <person name="Qi P."/>
            <person name="Bennetzen J.L."/>
            <person name="Dai X."/>
            <person name="Dawson M.W."/>
            <person name="Muller H.G."/>
            <person name="Kugler K."/>
            <person name="Rivarola-Duarte L."/>
            <person name="Spannagl M."/>
            <person name="Mayer K.F.X."/>
            <person name="Lu F.H."/>
            <person name="Bevan M.W."/>
            <person name="Leroy P."/>
            <person name="Li P."/>
            <person name="You F.M."/>
            <person name="Sun Q."/>
            <person name="Liu Z."/>
            <person name="Lyons E."/>
            <person name="Wicker T."/>
            <person name="Salzberg S.L."/>
            <person name="Devos K.M."/>
            <person name="Dvorak J."/>
        </authorList>
    </citation>
    <scope>NUCLEOTIDE SEQUENCE [LARGE SCALE GENOMIC DNA]</scope>
    <source>
        <strain evidence="12">cv. AL8/78</strain>
    </source>
</reference>
<dbReference type="Proteomes" id="UP000015105">
    <property type="component" value="Chromosome 7D"/>
</dbReference>
<reference evidence="12" key="5">
    <citation type="journal article" date="2021" name="G3 (Bethesda)">
        <title>Aegilops tauschii genome assembly Aet v5.0 features greater sequence contiguity and improved annotation.</title>
        <authorList>
            <person name="Wang L."/>
            <person name="Zhu T."/>
            <person name="Rodriguez J.C."/>
            <person name="Deal K.R."/>
            <person name="Dubcovsky J."/>
            <person name="McGuire P.E."/>
            <person name="Lux T."/>
            <person name="Spannagl M."/>
            <person name="Mayer K.F.X."/>
            <person name="Baldrich P."/>
            <person name="Meyers B.C."/>
            <person name="Huo N."/>
            <person name="Gu Y.Q."/>
            <person name="Zhou H."/>
            <person name="Devos K.M."/>
            <person name="Bennetzen J.L."/>
            <person name="Unver T."/>
            <person name="Budak H."/>
            <person name="Gulick P.J."/>
            <person name="Galiba G."/>
            <person name="Kalapos B."/>
            <person name="Nelson D.R."/>
            <person name="Li P."/>
            <person name="You F.M."/>
            <person name="Luo M.C."/>
            <person name="Dvorak J."/>
        </authorList>
    </citation>
    <scope>NUCLEOTIDE SEQUENCE [LARGE SCALE GENOMIC DNA]</scope>
    <source>
        <strain evidence="12">cv. AL8/78</strain>
    </source>
</reference>
<evidence type="ECO:0000256" key="1">
    <source>
        <dbReference type="ARBA" id="ARBA00004123"/>
    </source>
</evidence>
<reference evidence="13" key="2">
    <citation type="journal article" date="2017" name="Nat. Plants">
        <title>The Aegilops tauschii genome reveals multiple impacts of transposons.</title>
        <authorList>
            <person name="Zhao G."/>
            <person name="Zou C."/>
            <person name="Li K."/>
            <person name="Wang K."/>
            <person name="Li T."/>
            <person name="Gao L."/>
            <person name="Zhang X."/>
            <person name="Wang H."/>
            <person name="Yang Z."/>
            <person name="Liu X."/>
            <person name="Jiang W."/>
            <person name="Mao L."/>
            <person name="Kong X."/>
            <person name="Jiao Y."/>
            <person name="Jia J."/>
        </authorList>
    </citation>
    <scope>NUCLEOTIDE SEQUENCE [LARGE SCALE GENOMIC DNA]</scope>
    <source>
        <strain evidence="13">cv. AL8/78</strain>
    </source>
</reference>
<evidence type="ECO:0000313" key="13">
    <source>
        <dbReference type="Proteomes" id="UP000015105"/>
    </source>
</evidence>
<dbReference type="FunFam" id="4.10.1100.10:FF:000001">
    <property type="entry name" value="Squamosa promoter-binding-like protein 14"/>
    <property type="match status" value="1"/>
</dbReference>
<sequence>MSNGRMNAAAGDDLPLGAMQPPPYVGFELAGMMAGGGGGGQRHEGAMISDNFDFAAAATAFNRLREAPHHQMLALPPNGNGTGGLVLMAPPPMSRMQLQMPPMAMHGHSDVYPALGMVKREVGAGDEGRIGLNHGRRTYFPTGDMMAVDRMLMRSRLGSVFGLGFGRAHRQPPQCQVEDCKADLSGAKHYHRRHKVCEYHAKASLISAAGKQQRFCQQCSRFHVLTEFDEAKRSCRRRLAEHNRRRRKPAAGSTAASSKDSAPPSKKPNAGAISSSYTADNNTLSTTKSTISSNTSAISCLQQGQAGAVAPTRPTTLTLGASPENDDHQQQLHHHQEQQHFITSLLHNNINNSNILSCSSVSSSTMPSAAAANGEVSDQNNDNANNNMHMFEVDFM</sequence>
<keyword evidence="6" id="KW-0238">DNA-binding</keyword>
<evidence type="ECO:0000256" key="9">
    <source>
        <dbReference type="PROSITE-ProRule" id="PRU00470"/>
    </source>
</evidence>
<dbReference type="PANTHER" id="PTHR31251">
    <property type="entry name" value="SQUAMOSA PROMOTER-BINDING-LIKE PROTEIN 4"/>
    <property type="match status" value="1"/>
</dbReference>
<dbReference type="SUPFAM" id="SSF103612">
    <property type="entry name" value="SBT domain"/>
    <property type="match status" value="1"/>
</dbReference>
<keyword evidence="2" id="KW-0479">Metal-binding</keyword>
<dbReference type="PROSITE" id="PS51141">
    <property type="entry name" value="ZF_SBP"/>
    <property type="match status" value="1"/>
</dbReference>
<evidence type="ECO:0000313" key="12">
    <source>
        <dbReference type="EnsemblPlants" id="AET7Gv21205900.1"/>
    </source>
</evidence>
<keyword evidence="4" id="KW-0862">Zinc</keyword>
<evidence type="ECO:0000256" key="4">
    <source>
        <dbReference type="ARBA" id="ARBA00022833"/>
    </source>
</evidence>
<protein>
    <recommendedName>
        <fullName evidence="11">SBP-type domain-containing protein</fullName>
    </recommendedName>
</protein>
<dbReference type="GO" id="GO:0008270">
    <property type="term" value="F:zinc ion binding"/>
    <property type="evidence" value="ECO:0007669"/>
    <property type="project" value="UniProtKB-KW"/>
</dbReference>
<dbReference type="PANTHER" id="PTHR31251:SF202">
    <property type="entry name" value="SQUAMOSA PROMOTER-BINDING-LIKE PROTEIN 20"/>
    <property type="match status" value="1"/>
</dbReference>
<dbReference type="InterPro" id="IPR004333">
    <property type="entry name" value="SBP_dom"/>
</dbReference>
<organism evidence="12 13">
    <name type="scientific">Aegilops tauschii subsp. strangulata</name>
    <name type="common">Goatgrass</name>
    <dbReference type="NCBI Taxonomy" id="200361"/>
    <lineage>
        <taxon>Eukaryota</taxon>
        <taxon>Viridiplantae</taxon>
        <taxon>Streptophyta</taxon>
        <taxon>Embryophyta</taxon>
        <taxon>Tracheophyta</taxon>
        <taxon>Spermatophyta</taxon>
        <taxon>Magnoliopsida</taxon>
        <taxon>Liliopsida</taxon>
        <taxon>Poales</taxon>
        <taxon>Poaceae</taxon>
        <taxon>BOP clade</taxon>
        <taxon>Pooideae</taxon>
        <taxon>Triticodae</taxon>
        <taxon>Triticeae</taxon>
        <taxon>Triticinae</taxon>
        <taxon>Aegilops</taxon>
    </lineage>
</organism>
<comment type="subcellular location">
    <subcellularLocation>
        <location evidence="1">Nucleus</location>
    </subcellularLocation>
</comment>
<evidence type="ECO:0000256" key="8">
    <source>
        <dbReference type="ARBA" id="ARBA00023242"/>
    </source>
</evidence>
<dbReference type="GO" id="GO:0003677">
    <property type="term" value="F:DNA binding"/>
    <property type="evidence" value="ECO:0007669"/>
    <property type="project" value="UniProtKB-KW"/>
</dbReference>
<accession>A0A453T2Y9</accession>
<dbReference type="EnsemblPlants" id="AET7Gv21205900.1">
    <property type="protein sequence ID" value="AET7Gv21205900.1"/>
    <property type="gene ID" value="AET7Gv21205900"/>
</dbReference>
<keyword evidence="8" id="KW-0539">Nucleus</keyword>
<dbReference type="Gene3D" id="4.10.1100.10">
    <property type="entry name" value="Transcription factor, SBP-box domain"/>
    <property type="match status" value="1"/>
</dbReference>
<dbReference type="AlphaFoldDB" id="A0A453T2Y9"/>
<evidence type="ECO:0000259" key="11">
    <source>
        <dbReference type="PROSITE" id="PS51141"/>
    </source>
</evidence>
<keyword evidence="5" id="KW-0805">Transcription regulation</keyword>
<evidence type="ECO:0000256" key="5">
    <source>
        <dbReference type="ARBA" id="ARBA00023015"/>
    </source>
</evidence>
<dbReference type="InterPro" id="IPR036893">
    <property type="entry name" value="SBP_sf"/>
</dbReference>
<dbReference type="Pfam" id="PF03110">
    <property type="entry name" value="SBP"/>
    <property type="match status" value="1"/>
</dbReference>
<dbReference type="Gramene" id="AET7Gv21205900.1">
    <property type="protein sequence ID" value="AET7Gv21205900.1"/>
    <property type="gene ID" value="AET7Gv21205900"/>
</dbReference>
<evidence type="ECO:0000256" key="7">
    <source>
        <dbReference type="ARBA" id="ARBA00023163"/>
    </source>
</evidence>
<dbReference type="InterPro" id="IPR044817">
    <property type="entry name" value="SBP-like"/>
</dbReference>
<keyword evidence="7" id="KW-0804">Transcription</keyword>
<evidence type="ECO:0000256" key="3">
    <source>
        <dbReference type="ARBA" id="ARBA00022771"/>
    </source>
</evidence>
<name>A0A453T2Y9_AEGTS</name>
<feature type="region of interest" description="Disordered" evidence="10">
    <location>
        <begin position="239"/>
        <end position="289"/>
    </location>
</feature>
<feature type="compositionally biased region" description="Low complexity" evidence="10">
    <location>
        <begin position="253"/>
        <end position="268"/>
    </location>
</feature>
<evidence type="ECO:0000256" key="10">
    <source>
        <dbReference type="SAM" id="MobiDB-lite"/>
    </source>
</evidence>
<reference evidence="13" key="1">
    <citation type="journal article" date="2014" name="Science">
        <title>Ancient hybridizations among the ancestral genomes of bread wheat.</title>
        <authorList>
            <consortium name="International Wheat Genome Sequencing Consortium,"/>
            <person name="Marcussen T."/>
            <person name="Sandve S.R."/>
            <person name="Heier L."/>
            <person name="Spannagl M."/>
            <person name="Pfeifer M."/>
            <person name="Jakobsen K.S."/>
            <person name="Wulff B.B."/>
            <person name="Steuernagel B."/>
            <person name="Mayer K.F."/>
            <person name="Olsen O.A."/>
        </authorList>
    </citation>
    <scope>NUCLEOTIDE SEQUENCE [LARGE SCALE GENOMIC DNA]</scope>
    <source>
        <strain evidence="13">cv. AL8/78</strain>
    </source>
</reference>
<proteinExistence type="predicted"/>
<feature type="domain" description="SBP-type" evidence="11">
    <location>
        <begin position="172"/>
        <end position="249"/>
    </location>
</feature>
<keyword evidence="13" id="KW-1185">Reference proteome</keyword>
<reference evidence="12" key="4">
    <citation type="submission" date="2019-03" db="UniProtKB">
        <authorList>
            <consortium name="EnsemblPlants"/>
        </authorList>
    </citation>
    <scope>IDENTIFICATION</scope>
</reference>